<dbReference type="Gene3D" id="3.50.50.60">
    <property type="entry name" value="FAD/NAD(P)-binding domain"/>
    <property type="match status" value="1"/>
</dbReference>
<gene>
    <name evidence="2" type="ORF">MVEN_00163000</name>
</gene>
<feature type="domain" description="FAD dependent oxidoreductase" evidence="1">
    <location>
        <begin position="49"/>
        <end position="120"/>
    </location>
</feature>
<comment type="caution">
    <text evidence="2">The sequence shown here is derived from an EMBL/GenBank/DDBJ whole genome shotgun (WGS) entry which is preliminary data.</text>
</comment>
<accession>A0A8H6Z1Y9</accession>
<organism evidence="2 3">
    <name type="scientific">Mycena venus</name>
    <dbReference type="NCBI Taxonomy" id="2733690"/>
    <lineage>
        <taxon>Eukaryota</taxon>
        <taxon>Fungi</taxon>
        <taxon>Dikarya</taxon>
        <taxon>Basidiomycota</taxon>
        <taxon>Agaricomycotina</taxon>
        <taxon>Agaricomycetes</taxon>
        <taxon>Agaricomycetidae</taxon>
        <taxon>Agaricales</taxon>
        <taxon>Marasmiineae</taxon>
        <taxon>Mycenaceae</taxon>
        <taxon>Mycena</taxon>
    </lineage>
</organism>
<reference evidence="2" key="1">
    <citation type="submission" date="2020-05" db="EMBL/GenBank/DDBJ databases">
        <title>Mycena genomes resolve the evolution of fungal bioluminescence.</title>
        <authorList>
            <person name="Tsai I.J."/>
        </authorList>
    </citation>
    <scope>NUCLEOTIDE SEQUENCE</scope>
    <source>
        <strain evidence="2">CCC161011</strain>
    </source>
</reference>
<sequence>MDNVVHLELEDPKDPGLPCPNPTLSYWTVPPSEISHWGADSATVLQEADVVIIGSGITGASVARSLLRGDSKLQVVMLEAREVCSGATSRNGGHITPAWYHRYGELVEKSGKEAAEKLIKLQLSHIQDLLSVAQEFNVVEESQCRLVDSFDVYADPRGFGLARNDYTAFMNYLPSLTPVTRLYDQKDQFETSPESSERF</sequence>
<evidence type="ECO:0000313" key="2">
    <source>
        <dbReference type="EMBL" id="KAF7368406.1"/>
    </source>
</evidence>
<dbReference type="AlphaFoldDB" id="A0A8H6Z1Y9"/>
<dbReference type="InterPro" id="IPR036188">
    <property type="entry name" value="FAD/NAD-bd_sf"/>
</dbReference>
<dbReference type="OrthoDB" id="429143at2759"/>
<evidence type="ECO:0000259" key="1">
    <source>
        <dbReference type="Pfam" id="PF01266"/>
    </source>
</evidence>
<dbReference type="Proteomes" id="UP000620124">
    <property type="component" value="Unassembled WGS sequence"/>
</dbReference>
<dbReference type="Pfam" id="PF01266">
    <property type="entry name" value="DAO"/>
    <property type="match status" value="1"/>
</dbReference>
<proteinExistence type="predicted"/>
<dbReference type="EMBL" id="JACAZI010000002">
    <property type="protein sequence ID" value="KAF7368406.1"/>
    <property type="molecule type" value="Genomic_DNA"/>
</dbReference>
<protein>
    <submittedName>
        <fullName evidence="2">Fad dependent</fullName>
    </submittedName>
</protein>
<keyword evidence="3" id="KW-1185">Reference proteome</keyword>
<evidence type="ECO:0000313" key="3">
    <source>
        <dbReference type="Proteomes" id="UP000620124"/>
    </source>
</evidence>
<dbReference type="SUPFAM" id="SSF51905">
    <property type="entry name" value="FAD/NAD(P)-binding domain"/>
    <property type="match status" value="1"/>
</dbReference>
<dbReference type="GO" id="GO:0005737">
    <property type="term" value="C:cytoplasm"/>
    <property type="evidence" value="ECO:0007669"/>
    <property type="project" value="TreeGrafter"/>
</dbReference>
<name>A0A8H6Z1Y9_9AGAR</name>
<dbReference type="PANTHER" id="PTHR13847:SF213">
    <property type="entry name" value="DEPENDENT OXIDOREDUCTASE, PUTATIVE-RELATED"/>
    <property type="match status" value="1"/>
</dbReference>
<dbReference type="PANTHER" id="PTHR13847">
    <property type="entry name" value="SARCOSINE DEHYDROGENASE-RELATED"/>
    <property type="match status" value="1"/>
</dbReference>
<dbReference type="InterPro" id="IPR006076">
    <property type="entry name" value="FAD-dep_OxRdtase"/>
</dbReference>